<evidence type="ECO:0000256" key="2">
    <source>
        <dbReference type="ARBA" id="ARBA00022448"/>
    </source>
</evidence>
<evidence type="ECO:0000256" key="1">
    <source>
        <dbReference type="ARBA" id="ARBA00004202"/>
    </source>
</evidence>
<keyword evidence="7" id="KW-0408">Iron</keyword>
<evidence type="ECO:0000256" key="7">
    <source>
        <dbReference type="ARBA" id="ARBA00023004"/>
    </source>
</evidence>
<sequence length="288" mass="31880">MDNHDSYSLSEALLEARNLVGGYGKQTILQDVSLSLHKGEWLSLVGANGSGKSTLLKLCSRILTPQTGTVLLDGKAIHQQPANVVARQLAILPQQQTIPSGLTVRQLVSLGRTPHQPWWQWDLNVEDRQMVETAIAQTQLTELSDRPVEQLSGGERQRAFLALTLAQDPQVLLLDEPTTFLDLHHQLELLELLKTLNQERQLSIITVLHDINLAMRYSDRLAMLKHGVIKAIGRSADVITPENLRQVFDVEAVTLITPVGLQICLLSPSHTLVKSRDVKPSPPSPLSH</sequence>
<dbReference type="CDD" id="cd03214">
    <property type="entry name" value="ABC_Iron-Siderophores_B12_Hemin"/>
    <property type="match status" value="1"/>
</dbReference>
<evidence type="ECO:0000256" key="8">
    <source>
        <dbReference type="ARBA" id="ARBA00023065"/>
    </source>
</evidence>
<evidence type="ECO:0000259" key="10">
    <source>
        <dbReference type="PROSITE" id="PS50893"/>
    </source>
</evidence>
<dbReference type="EMBL" id="JAYGIE010000076">
    <property type="protein sequence ID" value="MEA5478563.1"/>
    <property type="molecule type" value="Genomic_DNA"/>
</dbReference>
<dbReference type="Pfam" id="PF00005">
    <property type="entry name" value="ABC_tran"/>
    <property type="match status" value="1"/>
</dbReference>
<feature type="domain" description="ABC transporter" evidence="10">
    <location>
        <begin position="14"/>
        <end position="251"/>
    </location>
</feature>
<dbReference type="InterPro" id="IPR027417">
    <property type="entry name" value="P-loop_NTPase"/>
</dbReference>
<dbReference type="InterPro" id="IPR017871">
    <property type="entry name" value="ABC_transporter-like_CS"/>
</dbReference>
<keyword evidence="2" id="KW-0813">Transport</keyword>
<keyword evidence="4" id="KW-0410">Iron transport</keyword>
<keyword evidence="6 11" id="KW-0067">ATP-binding</keyword>
<evidence type="ECO:0000256" key="3">
    <source>
        <dbReference type="ARBA" id="ARBA00022475"/>
    </source>
</evidence>
<dbReference type="PROSITE" id="PS50893">
    <property type="entry name" value="ABC_TRANSPORTER_2"/>
    <property type="match status" value="1"/>
</dbReference>
<accession>A0ABU5TKN8</accession>
<dbReference type="InterPro" id="IPR051535">
    <property type="entry name" value="Siderophore_ABC-ATPase"/>
</dbReference>
<evidence type="ECO:0000256" key="5">
    <source>
        <dbReference type="ARBA" id="ARBA00022741"/>
    </source>
</evidence>
<dbReference type="PROSITE" id="PS00211">
    <property type="entry name" value="ABC_TRANSPORTER_1"/>
    <property type="match status" value="1"/>
</dbReference>
<dbReference type="InterPro" id="IPR003439">
    <property type="entry name" value="ABC_transporter-like_ATP-bd"/>
</dbReference>
<evidence type="ECO:0000256" key="4">
    <source>
        <dbReference type="ARBA" id="ARBA00022496"/>
    </source>
</evidence>
<comment type="caution">
    <text evidence="11">The sequence shown here is derived from an EMBL/GenBank/DDBJ whole genome shotgun (WGS) entry which is preliminary data.</text>
</comment>
<dbReference type="RefSeq" id="WP_323262033.1">
    <property type="nucleotide sequence ID" value="NZ_JAYGIE010000076.1"/>
</dbReference>
<keyword evidence="5" id="KW-0547">Nucleotide-binding</keyword>
<gene>
    <name evidence="11" type="ORF">VB774_13120</name>
</gene>
<comment type="subcellular location">
    <subcellularLocation>
        <location evidence="1">Cell membrane</location>
        <topology evidence="1">Peripheral membrane protein</topology>
    </subcellularLocation>
</comment>
<dbReference type="SUPFAM" id="SSF52540">
    <property type="entry name" value="P-loop containing nucleoside triphosphate hydrolases"/>
    <property type="match status" value="1"/>
</dbReference>
<dbReference type="GO" id="GO:0005524">
    <property type="term" value="F:ATP binding"/>
    <property type="evidence" value="ECO:0007669"/>
    <property type="project" value="UniProtKB-KW"/>
</dbReference>
<name>A0ABU5TKN8_9CYAN</name>
<organism evidence="11 12">
    <name type="scientific">Pseudanabaena galeata UHCC 0370</name>
    <dbReference type="NCBI Taxonomy" id="3110310"/>
    <lineage>
        <taxon>Bacteria</taxon>
        <taxon>Bacillati</taxon>
        <taxon>Cyanobacteriota</taxon>
        <taxon>Cyanophyceae</taxon>
        <taxon>Pseudanabaenales</taxon>
        <taxon>Pseudanabaenaceae</taxon>
        <taxon>Pseudanabaena</taxon>
    </lineage>
</organism>
<keyword evidence="12" id="KW-1185">Reference proteome</keyword>
<evidence type="ECO:0000256" key="9">
    <source>
        <dbReference type="ARBA" id="ARBA00023136"/>
    </source>
</evidence>
<evidence type="ECO:0000313" key="11">
    <source>
        <dbReference type="EMBL" id="MEA5478563.1"/>
    </source>
</evidence>
<keyword evidence="9" id="KW-0472">Membrane</keyword>
<keyword evidence="3" id="KW-1003">Cell membrane</keyword>
<dbReference type="PANTHER" id="PTHR42771:SF2">
    <property type="entry name" value="IRON(3+)-HYDROXAMATE IMPORT ATP-BINDING PROTEIN FHUC"/>
    <property type="match status" value="1"/>
</dbReference>
<evidence type="ECO:0000256" key="6">
    <source>
        <dbReference type="ARBA" id="ARBA00022840"/>
    </source>
</evidence>
<dbReference type="Proteomes" id="UP001301388">
    <property type="component" value="Unassembled WGS sequence"/>
</dbReference>
<dbReference type="PANTHER" id="PTHR42771">
    <property type="entry name" value="IRON(3+)-HYDROXAMATE IMPORT ATP-BINDING PROTEIN FHUC"/>
    <property type="match status" value="1"/>
</dbReference>
<dbReference type="SMART" id="SM00382">
    <property type="entry name" value="AAA"/>
    <property type="match status" value="1"/>
</dbReference>
<proteinExistence type="predicted"/>
<evidence type="ECO:0000313" key="12">
    <source>
        <dbReference type="Proteomes" id="UP001301388"/>
    </source>
</evidence>
<protein>
    <submittedName>
        <fullName evidence="11">ABC transporter ATP-binding protein</fullName>
    </submittedName>
</protein>
<keyword evidence="8" id="KW-0406">Ion transport</keyword>
<dbReference type="Gene3D" id="3.40.50.300">
    <property type="entry name" value="P-loop containing nucleotide triphosphate hydrolases"/>
    <property type="match status" value="1"/>
</dbReference>
<dbReference type="InterPro" id="IPR003593">
    <property type="entry name" value="AAA+_ATPase"/>
</dbReference>
<reference evidence="11 12" key="1">
    <citation type="submission" date="2023-12" db="EMBL/GenBank/DDBJ databases">
        <title>Baltic Sea Cyanobacteria.</title>
        <authorList>
            <person name="Delbaje E."/>
            <person name="Fewer D.P."/>
            <person name="Shishido T.K."/>
        </authorList>
    </citation>
    <scope>NUCLEOTIDE SEQUENCE [LARGE SCALE GENOMIC DNA]</scope>
    <source>
        <strain evidence="11 12">UHCC 0370</strain>
    </source>
</reference>